<proteinExistence type="predicted"/>
<name>A0AAE1GN78_PETCI</name>
<dbReference type="EMBL" id="JAWQEG010000074">
    <property type="protein sequence ID" value="KAK3894976.1"/>
    <property type="molecule type" value="Genomic_DNA"/>
</dbReference>
<comment type="caution">
    <text evidence="1">The sequence shown here is derived from an EMBL/GenBank/DDBJ whole genome shotgun (WGS) entry which is preliminary data.</text>
</comment>
<protein>
    <submittedName>
        <fullName evidence="1">Uncharacterized protein</fullName>
    </submittedName>
</protein>
<keyword evidence="2" id="KW-1185">Reference proteome</keyword>
<dbReference type="AlphaFoldDB" id="A0AAE1GN78"/>
<dbReference type="Proteomes" id="UP001286313">
    <property type="component" value="Unassembled WGS sequence"/>
</dbReference>
<reference evidence="1" key="1">
    <citation type="submission" date="2023-10" db="EMBL/GenBank/DDBJ databases">
        <title>Genome assemblies of two species of porcelain crab, Petrolisthes cinctipes and Petrolisthes manimaculis (Anomura: Porcellanidae).</title>
        <authorList>
            <person name="Angst P."/>
        </authorList>
    </citation>
    <scope>NUCLEOTIDE SEQUENCE</scope>
    <source>
        <strain evidence="1">PB745_01</strain>
        <tissue evidence="1">Gill</tissue>
    </source>
</reference>
<evidence type="ECO:0000313" key="1">
    <source>
        <dbReference type="EMBL" id="KAK3894976.1"/>
    </source>
</evidence>
<evidence type="ECO:0000313" key="2">
    <source>
        <dbReference type="Proteomes" id="UP001286313"/>
    </source>
</evidence>
<organism evidence="1 2">
    <name type="scientific">Petrolisthes cinctipes</name>
    <name type="common">Flat porcelain crab</name>
    <dbReference type="NCBI Taxonomy" id="88211"/>
    <lineage>
        <taxon>Eukaryota</taxon>
        <taxon>Metazoa</taxon>
        <taxon>Ecdysozoa</taxon>
        <taxon>Arthropoda</taxon>
        <taxon>Crustacea</taxon>
        <taxon>Multicrustacea</taxon>
        <taxon>Malacostraca</taxon>
        <taxon>Eumalacostraca</taxon>
        <taxon>Eucarida</taxon>
        <taxon>Decapoda</taxon>
        <taxon>Pleocyemata</taxon>
        <taxon>Anomura</taxon>
        <taxon>Galatheoidea</taxon>
        <taxon>Porcellanidae</taxon>
        <taxon>Petrolisthes</taxon>
    </lineage>
</organism>
<sequence length="107" mass="12699">MCPSIWDRTCDRSNIQAPREHRDNKKRYVNLTDTTLTPDQQDLLNMGLNCHYMTKPKPHQKRLKMEILLDYIHQLERKTGKLLPQLHFNQLYLLKPPRRGESTTANS</sequence>
<gene>
    <name evidence="1" type="ORF">Pcinc_001269</name>
</gene>
<accession>A0AAE1GN78</accession>